<gene>
    <name evidence="6" type="ORF">B9N49_04660</name>
    <name evidence="7" type="ORF">CJ208_02745</name>
</gene>
<dbReference type="Proteomes" id="UP000235723">
    <property type="component" value="Unassembled WGS sequence"/>
</dbReference>
<organism evidence="6 8">
    <name type="scientific">Finegoldia magna</name>
    <name type="common">Peptostreptococcus magnus</name>
    <dbReference type="NCBI Taxonomy" id="1260"/>
    <lineage>
        <taxon>Bacteria</taxon>
        <taxon>Bacillati</taxon>
        <taxon>Bacillota</taxon>
        <taxon>Tissierellia</taxon>
        <taxon>Tissierellales</taxon>
        <taxon>Peptoniphilaceae</taxon>
        <taxon>Finegoldia</taxon>
    </lineage>
</organism>
<evidence type="ECO:0000313" key="8">
    <source>
        <dbReference type="Proteomes" id="UP000215413"/>
    </source>
</evidence>
<dbReference type="PANTHER" id="PTHR42887">
    <property type="entry name" value="OS12G0638800 PROTEIN"/>
    <property type="match status" value="1"/>
</dbReference>
<keyword evidence="2" id="KW-0285">Flavoprotein</keyword>
<dbReference type="EMBL" id="NDYC01000019">
    <property type="protein sequence ID" value="OXZ27622.1"/>
    <property type="molecule type" value="Genomic_DNA"/>
</dbReference>
<dbReference type="InterPro" id="IPR055178">
    <property type="entry name" value="RsdA/BaiN/AoA(So)-like_dom"/>
</dbReference>
<dbReference type="RefSeq" id="WP_094205737.1">
    <property type="nucleotide sequence ID" value="NZ_JAWGQT010000080.1"/>
</dbReference>
<dbReference type="EMBL" id="PNHD01000003">
    <property type="protein sequence ID" value="PMC60338.1"/>
    <property type="molecule type" value="Genomic_DNA"/>
</dbReference>
<feature type="domain" description="RsdA/BaiN/AoA(So)-like insert" evidence="5">
    <location>
        <begin position="187"/>
        <end position="344"/>
    </location>
</feature>
<sequence>MNVAIIGAGAAGLMAASFIKDEYEIHIFDHNEKIGKKLFITGKGRCNITNSCEIQDLIENINTNKYFCYSPFYDFNNEQVINFFNSNGLKTKVERGNRVFPQSDKSSDVIKVFEKILKDKNVNLHLNEKVNKIYKSNKFYLTTSSDEYEFDKLIIACGGKSYPNTGSDGSLYNQITKLGHTIHEMKPGLSAIILKENVEELEGVSLKNVGLKCYLNKKLIFNEIGEMIFTRKGISGPLVLTLSSILCNKNGDIKISIDLKPGLTDQKLDDRILRDFSENQNKTIENAIGKITIKKLILPILKSANINPNKKVNEITKSERDNLRRTLKSFDFTYVSNEKLDYAIISVGGVDVNEIDPSTMESKLVKDLYFCGEIIDVDGFTGGFNLQFAFSTGYLAGINI</sequence>
<dbReference type="InterPro" id="IPR036188">
    <property type="entry name" value="FAD/NAD-bd_sf"/>
</dbReference>
<comment type="cofactor">
    <cofactor evidence="1">
        <name>FAD</name>
        <dbReference type="ChEBI" id="CHEBI:57692"/>
    </cofactor>
</comment>
<evidence type="ECO:0000313" key="6">
    <source>
        <dbReference type="EMBL" id="OXZ27622.1"/>
    </source>
</evidence>
<dbReference type="AlphaFoldDB" id="A0A233V5F6"/>
<dbReference type="PANTHER" id="PTHR42887:SF2">
    <property type="entry name" value="OS12G0638800 PROTEIN"/>
    <property type="match status" value="1"/>
</dbReference>
<proteinExistence type="predicted"/>
<dbReference type="InterPro" id="IPR004792">
    <property type="entry name" value="BaiN-like"/>
</dbReference>
<dbReference type="SUPFAM" id="SSF160996">
    <property type="entry name" value="HI0933 insert domain-like"/>
    <property type="match status" value="1"/>
</dbReference>
<evidence type="ECO:0000256" key="1">
    <source>
        <dbReference type="ARBA" id="ARBA00001974"/>
    </source>
</evidence>
<dbReference type="Pfam" id="PF22780">
    <property type="entry name" value="HI0933_like_1st"/>
    <property type="match status" value="1"/>
</dbReference>
<evidence type="ECO:0000256" key="3">
    <source>
        <dbReference type="ARBA" id="ARBA00022827"/>
    </source>
</evidence>
<reference evidence="6" key="1">
    <citation type="journal article" date="2017" name="J. Clin. Microbiol.">
        <title>Finegoldia magna Isolated from Orthopedic Joint Implant-Associated Infections.</title>
        <authorList>
            <person name="Soderquist B."/>
            <person name="Bjorklund S."/>
            <person name="Hellmark B."/>
            <person name="Jensen A."/>
            <person name="Bruggemann H."/>
        </authorList>
    </citation>
    <scope>NUCLEOTIDE SEQUENCE</scope>
    <source>
        <strain evidence="6">CCUG 54800</strain>
    </source>
</reference>
<dbReference type="InterPro" id="IPR057661">
    <property type="entry name" value="RsdA/BaiN/AoA(So)_Rossmann"/>
</dbReference>
<accession>A0A233V5F6</accession>
<evidence type="ECO:0000259" key="4">
    <source>
        <dbReference type="Pfam" id="PF03486"/>
    </source>
</evidence>
<dbReference type="Gene3D" id="2.40.30.10">
    <property type="entry name" value="Translation factors"/>
    <property type="match status" value="1"/>
</dbReference>
<feature type="domain" description="RsdA/BaiN/AoA(So)-like Rossmann fold-like" evidence="4">
    <location>
        <begin position="2"/>
        <end position="397"/>
    </location>
</feature>
<comment type="caution">
    <text evidence="6">The sequence shown here is derived from an EMBL/GenBank/DDBJ whole genome shotgun (WGS) entry which is preliminary data.</text>
</comment>
<protein>
    <submittedName>
        <fullName evidence="6">Aminoacetone oxidase family FAD-binding enzyme</fullName>
    </submittedName>
    <submittedName>
        <fullName evidence="7">NAD(P)/FAD-dependent oxidoreductase</fullName>
    </submittedName>
</protein>
<evidence type="ECO:0000313" key="9">
    <source>
        <dbReference type="Proteomes" id="UP000235723"/>
    </source>
</evidence>
<evidence type="ECO:0000313" key="7">
    <source>
        <dbReference type="EMBL" id="PMC60338.1"/>
    </source>
</evidence>
<dbReference type="Pfam" id="PF03486">
    <property type="entry name" value="HI0933_like"/>
    <property type="match status" value="1"/>
</dbReference>
<evidence type="ECO:0000256" key="2">
    <source>
        <dbReference type="ARBA" id="ARBA00022630"/>
    </source>
</evidence>
<evidence type="ECO:0000259" key="5">
    <source>
        <dbReference type="Pfam" id="PF22780"/>
    </source>
</evidence>
<name>A0A233V5F6_FINMA</name>
<reference evidence="7 9" key="3">
    <citation type="submission" date="2017-09" db="EMBL/GenBank/DDBJ databases">
        <title>Bacterial strain isolated from the female urinary microbiota.</title>
        <authorList>
            <person name="Thomas-White K."/>
            <person name="Kumar N."/>
            <person name="Forster S."/>
            <person name="Putonti C."/>
            <person name="Lawley T."/>
            <person name="Wolfe A.J."/>
        </authorList>
    </citation>
    <scope>NUCLEOTIDE SEQUENCE [LARGE SCALE GENOMIC DNA]</scope>
    <source>
        <strain evidence="7 9">UMB0115</strain>
    </source>
</reference>
<reference evidence="8" key="2">
    <citation type="submission" date="2017-04" db="EMBL/GenBank/DDBJ databases">
        <title>Finegoldia magna isolated from orthopedic joint implant-associated infections.</title>
        <authorList>
            <person name="Bjorklund S."/>
            <person name="Bruggemann H."/>
            <person name="Jensen A."/>
            <person name="Hellmark B."/>
            <person name="Soderquist B."/>
        </authorList>
    </citation>
    <scope>NUCLEOTIDE SEQUENCE [LARGE SCALE GENOMIC DNA]</scope>
    <source>
        <strain evidence="8">CCUG 54800</strain>
    </source>
</reference>
<keyword evidence="3" id="KW-0274">FAD</keyword>
<dbReference type="SUPFAM" id="SSF51905">
    <property type="entry name" value="FAD/NAD(P)-binding domain"/>
    <property type="match status" value="1"/>
</dbReference>
<dbReference type="InterPro" id="IPR023166">
    <property type="entry name" value="BaiN-like_dom_sf"/>
</dbReference>
<dbReference type="NCBIfam" id="TIGR00275">
    <property type="entry name" value="aminoacetone oxidase family FAD-binding enzyme"/>
    <property type="match status" value="1"/>
</dbReference>
<dbReference type="Gene3D" id="1.10.8.260">
    <property type="entry name" value="HI0933 insert domain-like"/>
    <property type="match status" value="1"/>
</dbReference>
<dbReference type="Gene3D" id="3.50.50.60">
    <property type="entry name" value="FAD/NAD(P)-binding domain"/>
    <property type="match status" value="1"/>
</dbReference>
<dbReference type="Proteomes" id="UP000215413">
    <property type="component" value="Unassembled WGS sequence"/>
</dbReference>